<evidence type="ECO:0000256" key="5">
    <source>
        <dbReference type="ARBA" id="ARBA00023136"/>
    </source>
</evidence>
<keyword evidence="7" id="KW-1185">Reference proteome</keyword>
<gene>
    <name evidence="6" type="ORF">DFP99_1445</name>
</gene>
<sequence>MEIGSLHFRFGLRTLKTGLAVLLVTAGFALVHRGNPMIASLAAVFALRSDFETTLHFGKSRVLANFLGGAFAVGYIWIRNYTHNAELVQVIGVPLLLMALIILNDGINNNSGIIGSTAAFLMISLTVPAGESYFYAVERVFDTFLGVAAAVLMNIGTSPISPSEVAKEIEQHETKQQP</sequence>
<name>A0A288Q628_9LACO</name>
<comment type="caution">
    <text evidence="6">The sequence shown here is derived from an EMBL/GenBank/DDBJ whole genome shotgun (WGS) entry which is preliminary data.</text>
</comment>
<dbReference type="InterPro" id="IPR010343">
    <property type="entry name" value="ArAE_1"/>
</dbReference>
<dbReference type="GO" id="GO:0005886">
    <property type="term" value="C:plasma membrane"/>
    <property type="evidence" value="ECO:0007669"/>
    <property type="project" value="UniProtKB-SubCell"/>
</dbReference>
<organism evidence="6 7">
    <name type="scientific">Weissella soli</name>
    <dbReference type="NCBI Taxonomy" id="155866"/>
    <lineage>
        <taxon>Bacteria</taxon>
        <taxon>Bacillati</taxon>
        <taxon>Bacillota</taxon>
        <taxon>Bacilli</taxon>
        <taxon>Lactobacillales</taxon>
        <taxon>Lactobacillaceae</taxon>
        <taxon>Weissella</taxon>
    </lineage>
</organism>
<evidence type="ECO:0000256" key="2">
    <source>
        <dbReference type="ARBA" id="ARBA00022475"/>
    </source>
</evidence>
<dbReference type="KEGG" id="wso:WSWS_00290"/>
<dbReference type="RefSeq" id="WP_070229593.1">
    <property type="nucleotide sequence ID" value="NZ_BJYO01000006.1"/>
</dbReference>
<dbReference type="GeneID" id="94545500"/>
<keyword evidence="2" id="KW-1003">Cell membrane</keyword>
<dbReference type="AlphaFoldDB" id="A0A288Q628"/>
<reference evidence="6 7" key="1">
    <citation type="submission" date="2018-07" db="EMBL/GenBank/DDBJ databases">
        <title>Genomic Encyclopedia of Type Strains, Phase III (KMG-III): the genomes of soil and plant-associated and newly described type strains.</title>
        <authorList>
            <person name="Whitman W."/>
        </authorList>
    </citation>
    <scope>NUCLEOTIDE SEQUENCE [LARGE SCALE GENOMIC DNA]</scope>
    <source>
        <strain evidence="6 7">CECT 7031</strain>
    </source>
</reference>
<dbReference type="EMBL" id="QRAS01000004">
    <property type="protein sequence ID" value="RDL01539.1"/>
    <property type="molecule type" value="Genomic_DNA"/>
</dbReference>
<keyword evidence="5" id="KW-0472">Membrane</keyword>
<keyword evidence="3" id="KW-0812">Transmembrane</keyword>
<evidence type="ECO:0000256" key="1">
    <source>
        <dbReference type="ARBA" id="ARBA00004651"/>
    </source>
</evidence>
<evidence type="ECO:0000313" key="7">
    <source>
        <dbReference type="Proteomes" id="UP000254912"/>
    </source>
</evidence>
<evidence type="ECO:0000256" key="3">
    <source>
        <dbReference type="ARBA" id="ARBA00022692"/>
    </source>
</evidence>
<proteinExistence type="predicted"/>
<evidence type="ECO:0000313" key="6">
    <source>
        <dbReference type="EMBL" id="RDL01539.1"/>
    </source>
</evidence>
<accession>A0A288Q628</accession>
<protein>
    <submittedName>
        <fullName evidence="6">Aromatic acid exporter family member 1</fullName>
    </submittedName>
</protein>
<keyword evidence="4" id="KW-1133">Transmembrane helix</keyword>
<dbReference type="Proteomes" id="UP000254912">
    <property type="component" value="Unassembled WGS sequence"/>
</dbReference>
<evidence type="ECO:0000256" key="4">
    <source>
        <dbReference type="ARBA" id="ARBA00022989"/>
    </source>
</evidence>
<dbReference type="Pfam" id="PF06081">
    <property type="entry name" value="ArAE_1"/>
    <property type="match status" value="1"/>
</dbReference>
<comment type="subcellular location">
    <subcellularLocation>
        <location evidence="1">Cell membrane</location>
        <topology evidence="1">Multi-pass membrane protein</topology>
    </subcellularLocation>
</comment>